<organism evidence="1">
    <name type="scientific">viral metagenome</name>
    <dbReference type="NCBI Taxonomy" id="1070528"/>
    <lineage>
        <taxon>unclassified sequences</taxon>
        <taxon>metagenomes</taxon>
        <taxon>organismal metagenomes</taxon>
    </lineage>
</organism>
<reference evidence="1" key="1">
    <citation type="journal article" date="2020" name="Nature">
        <title>Giant virus diversity and host interactions through global metagenomics.</title>
        <authorList>
            <person name="Schulz F."/>
            <person name="Roux S."/>
            <person name="Paez-Espino D."/>
            <person name="Jungbluth S."/>
            <person name="Walsh D.A."/>
            <person name="Denef V.J."/>
            <person name="McMahon K.D."/>
            <person name="Konstantinidis K.T."/>
            <person name="Eloe-Fadrosh E.A."/>
            <person name="Kyrpides N.C."/>
            <person name="Woyke T."/>
        </authorList>
    </citation>
    <scope>NUCLEOTIDE SEQUENCE</scope>
    <source>
        <strain evidence="1">GVMAG-M-3300024510-1</strain>
    </source>
</reference>
<proteinExistence type="predicted"/>
<dbReference type="AlphaFoldDB" id="A0A6C0IX78"/>
<accession>A0A6C0IX78</accession>
<dbReference type="EMBL" id="MN740271">
    <property type="protein sequence ID" value="QHT97026.1"/>
    <property type="molecule type" value="Genomic_DNA"/>
</dbReference>
<name>A0A6C0IX78_9ZZZZ</name>
<sequence>MLQELRECVLNFQKSNIENIEDYVSTQIVLPERSYLTQIAQIGGTRAYVRRSFDVQMRLRCSADEFMTMFYSVHGKTYLDIPLLYEIYHDKESGREKLNLYLDWSF</sequence>
<evidence type="ECO:0000313" key="1">
    <source>
        <dbReference type="EMBL" id="QHT97026.1"/>
    </source>
</evidence>
<protein>
    <submittedName>
        <fullName evidence="1">Uncharacterized protein</fullName>
    </submittedName>
</protein>